<dbReference type="PANTHER" id="PTHR12919">
    <property type="entry name" value="30S RIBOSOMAL PROTEIN S16"/>
    <property type="match status" value="1"/>
</dbReference>
<sequence length="78" mass="9148">MLKLRLQRIGRKKRPFYRLVIMVNRTRRDGCPIDYVGYYDPILKQSNFNTEKIVKWLNVGVQPTLTAKNLLKKGGIVN</sequence>
<reference evidence="5" key="1">
    <citation type="journal article" date="2018" name="Adv. Bot. Res.">
        <title>Evolution of the Plastid Genomes in Diatoms.</title>
        <authorList>
            <person name="Yu M."/>
            <person name="Ashworth M.P."/>
            <person name="Hajrah N.H."/>
            <person name="Khiyami M.A."/>
            <person name="Sabir M.J."/>
            <person name="Alhebshi A.M."/>
            <person name="Al-Malki A.L."/>
            <person name="Sabir J.S.M."/>
            <person name="Theriot E.C."/>
            <person name="Jansen R.K."/>
        </authorList>
    </citation>
    <scope>NUCLEOTIDE SEQUENCE</scope>
</reference>
<evidence type="ECO:0000256" key="4">
    <source>
        <dbReference type="HAMAP-Rule" id="MF_00385"/>
    </source>
</evidence>
<comment type="subcellular location">
    <subcellularLocation>
        <location evidence="4">Plastid</location>
        <location evidence="4">Chloroplast</location>
    </subcellularLocation>
</comment>
<geneLocation type="chloroplast" evidence="5"/>
<dbReference type="GO" id="GO:0003735">
    <property type="term" value="F:structural constituent of ribosome"/>
    <property type="evidence" value="ECO:0007669"/>
    <property type="project" value="InterPro"/>
</dbReference>
<organism evidence="5">
    <name type="scientific">Proboscia sp</name>
    <dbReference type="NCBI Taxonomy" id="1923967"/>
    <lineage>
        <taxon>Eukaryota</taxon>
        <taxon>Sar</taxon>
        <taxon>Stramenopiles</taxon>
        <taxon>Ochrophyta</taxon>
        <taxon>Bacillariophyta</taxon>
        <taxon>Coscinodiscophyceae</taxon>
        <taxon>Rhizosoleniophycidae</taxon>
        <taxon>Rhizosoleniales</taxon>
        <taxon>Rhizosoleniaceae</taxon>
        <taxon>Proboscia</taxon>
    </lineage>
</organism>
<dbReference type="GO" id="GO:0009507">
    <property type="term" value="C:chloroplast"/>
    <property type="evidence" value="ECO:0007669"/>
    <property type="project" value="UniProtKB-SubCell"/>
</dbReference>
<dbReference type="AlphaFoldDB" id="A0A2U9NM54"/>
<accession>A0A2U9NM54</accession>
<dbReference type="InterPro" id="IPR023803">
    <property type="entry name" value="Ribosomal_bS16_dom_sf"/>
</dbReference>
<protein>
    <recommendedName>
        <fullName evidence="4">Small ribosomal subunit protein bS16c</fullName>
    </recommendedName>
</protein>
<comment type="similarity">
    <text evidence="1 4">Belongs to the bacterial ribosomal protein bS16 family.</text>
</comment>
<dbReference type="NCBIfam" id="TIGR00002">
    <property type="entry name" value="S16"/>
    <property type="match status" value="1"/>
</dbReference>
<dbReference type="Pfam" id="PF00886">
    <property type="entry name" value="Ribosomal_S16"/>
    <property type="match status" value="1"/>
</dbReference>
<name>A0A2U9NM54_9STRA</name>
<evidence type="ECO:0000256" key="2">
    <source>
        <dbReference type="ARBA" id="ARBA00022980"/>
    </source>
</evidence>
<proteinExistence type="inferred from homology"/>
<keyword evidence="2 4" id="KW-0689">Ribosomal protein</keyword>
<evidence type="ECO:0000313" key="5">
    <source>
        <dbReference type="EMBL" id="AWT38167.1"/>
    </source>
</evidence>
<dbReference type="GO" id="GO:0015935">
    <property type="term" value="C:small ribosomal subunit"/>
    <property type="evidence" value="ECO:0007669"/>
    <property type="project" value="TreeGrafter"/>
</dbReference>
<dbReference type="PANTHER" id="PTHR12919:SF20">
    <property type="entry name" value="SMALL RIBOSOMAL SUBUNIT PROTEIN BS16M"/>
    <property type="match status" value="1"/>
</dbReference>
<dbReference type="HAMAP" id="MF_00385">
    <property type="entry name" value="Ribosomal_bS16"/>
    <property type="match status" value="1"/>
</dbReference>
<gene>
    <name evidence="4 5" type="primary">rps16</name>
</gene>
<dbReference type="InterPro" id="IPR000307">
    <property type="entry name" value="Ribosomal_bS16"/>
</dbReference>
<dbReference type="Gene3D" id="3.30.1320.10">
    <property type="match status" value="1"/>
</dbReference>
<evidence type="ECO:0000256" key="1">
    <source>
        <dbReference type="ARBA" id="ARBA00006668"/>
    </source>
</evidence>
<keyword evidence="5" id="KW-0150">Chloroplast</keyword>
<evidence type="ECO:0000256" key="3">
    <source>
        <dbReference type="ARBA" id="ARBA00023274"/>
    </source>
</evidence>
<dbReference type="GO" id="GO:0032543">
    <property type="term" value="P:mitochondrial translation"/>
    <property type="evidence" value="ECO:0007669"/>
    <property type="project" value="TreeGrafter"/>
</dbReference>
<dbReference type="EMBL" id="MG755791">
    <property type="protein sequence ID" value="AWT38167.1"/>
    <property type="molecule type" value="Genomic_DNA"/>
</dbReference>
<keyword evidence="3 4" id="KW-0687">Ribonucleoprotein</keyword>
<keyword evidence="5" id="KW-0934">Plastid</keyword>
<dbReference type="SUPFAM" id="SSF54565">
    <property type="entry name" value="Ribosomal protein S16"/>
    <property type="match status" value="1"/>
</dbReference>
<dbReference type="GO" id="GO:0005739">
    <property type="term" value="C:mitochondrion"/>
    <property type="evidence" value="ECO:0007669"/>
    <property type="project" value="GOC"/>
</dbReference>